<comment type="caution">
    <text evidence="1">The sequence shown here is derived from an EMBL/GenBank/DDBJ whole genome shotgun (WGS) entry which is preliminary data.</text>
</comment>
<gene>
    <name evidence="1" type="ORF">pipiens_020000</name>
</gene>
<protein>
    <submittedName>
        <fullName evidence="1">Uncharacterized protein</fullName>
    </submittedName>
</protein>
<evidence type="ECO:0000313" key="2">
    <source>
        <dbReference type="Proteomes" id="UP001562425"/>
    </source>
</evidence>
<organism evidence="1 2">
    <name type="scientific">Culex pipiens pipiens</name>
    <name type="common">Northern house mosquito</name>
    <dbReference type="NCBI Taxonomy" id="38569"/>
    <lineage>
        <taxon>Eukaryota</taxon>
        <taxon>Metazoa</taxon>
        <taxon>Ecdysozoa</taxon>
        <taxon>Arthropoda</taxon>
        <taxon>Hexapoda</taxon>
        <taxon>Insecta</taxon>
        <taxon>Pterygota</taxon>
        <taxon>Neoptera</taxon>
        <taxon>Endopterygota</taxon>
        <taxon>Diptera</taxon>
        <taxon>Nematocera</taxon>
        <taxon>Culicoidea</taxon>
        <taxon>Culicidae</taxon>
        <taxon>Culicinae</taxon>
        <taxon>Culicini</taxon>
        <taxon>Culex</taxon>
        <taxon>Culex</taxon>
    </lineage>
</organism>
<name>A0ABD1DQ91_CULPP</name>
<feature type="non-terminal residue" evidence="1">
    <location>
        <position position="1"/>
    </location>
</feature>
<dbReference type="AlphaFoldDB" id="A0ABD1DQ91"/>
<dbReference type="EMBL" id="JBEHCU010004340">
    <property type="protein sequence ID" value="KAL1401668.1"/>
    <property type="molecule type" value="Genomic_DNA"/>
</dbReference>
<dbReference type="Proteomes" id="UP001562425">
    <property type="component" value="Unassembled WGS sequence"/>
</dbReference>
<reference evidence="1 2" key="1">
    <citation type="submission" date="2024-05" db="EMBL/GenBank/DDBJ databases">
        <title>Culex pipiens pipiens assembly and annotation.</title>
        <authorList>
            <person name="Alout H."/>
            <person name="Durand T."/>
        </authorList>
    </citation>
    <scope>NUCLEOTIDE SEQUENCE [LARGE SCALE GENOMIC DNA]</scope>
    <source>
        <strain evidence="1">HA-2024</strain>
        <tissue evidence="1">Whole body</tissue>
    </source>
</reference>
<keyword evidence="2" id="KW-1185">Reference proteome</keyword>
<sequence length="31" mass="3403">DRVVQRISHIARIYALQIRNVGGIKATVASP</sequence>
<accession>A0ABD1DQ91</accession>
<evidence type="ECO:0000313" key="1">
    <source>
        <dbReference type="EMBL" id="KAL1401668.1"/>
    </source>
</evidence>
<proteinExistence type="predicted"/>